<evidence type="ECO:0000256" key="2">
    <source>
        <dbReference type="SAM" id="Phobius"/>
    </source>
</evidence>
<feature type="compositionally biased region" description="Polar residues" evidence="1">
    <location>
        <begin position="1"/>
        <end position="17"/>
    </location>
</feature>
<accession>A0ABR5BTA9</accession>
<gene>
    <name evidence="3" type="ORF">I306_04082</name>
</gene>
<evidence type="ECO:0000313" key="4">
    <source>
        <dbReference type="Proteomes" id="UP000054272"/>
    </source>
</evidence>
<keyword evidence="4" id="KW-1185">Reference proteome</keyword>
<feature type="region of interest" description="Disordered" evidence="1">
    <location>
        <begin position="1"/>
        <end position="62"/>
    </location>
</feature>
<reference evidence="3 4" key="1">
    <citation type="submission" date="2015-01" db="EMBL/GenBank/DDBJ databases">
        <title>The Genome Sequence of Cryptococcus gattii EJB2.</title>
        <authorList>
            <consortium name="The Broad Institute Genomics Platform"/>
            <person name="Cuomo C."/>
            <person name="Litvintseva A."/>
            <person name="Chen Y."/>
            <person name="Heitman J."/>
            <person name="Sun S."/>
            <person name="Springer D."/>
            <person name="Dromer F."/>
            <person name="Young S."/>
            <person name="Zeng Q."/>
            <person name="Gargeya S."/>
            <person name="Abouelleil A."/>
            <person name="Alvarado L."/>
            <person name="Chapman S.B."/>
            <person name="Gainer-Dewar J."/>
            <person name="Goldberg J."/>
            <person name="Griggs A."/>
            <person name="Gujja S."/>
            <person name="Hansen M."/>
            <person name="Howarth C."/>
            <person name="Imamovic A."/>
            <person name="Larimer J."/>
            <person name="Murphy C."/>
            <person name="Naylor J."/>
            <person name="Pearson M."/>
            <person name="Priest M."/>
            <person name="Roberts A."/>
            <person name="Saif S."/>
            <person name="Shea T."/>
            <person name="Sykes S."/>
            <person name="Wortman J."/>
            <person name="Nusbaum C."/>
            <person name="Birren B."/>
        </authorList>
    </citation>
    <scope>NUCLEOTIDE SEQUENCE [LARGE SCALE GENOMIC DNA]</scope>
    <source>
        <strain evidence="3 4">EJB2</strain>
    </source>
</reference>
<evidence type="ECO:0000313" key="3">
    <source>
        <dbReference type="EMBL" id="KIR78872.1"/>
    </source>
</evidence>
<sequence>MSFFQSTSAVDSSTSIHHANRPRPSLPNDQPYLPHNPADSYTCIHPSQQHHRPPYTFPSMPTLQRSKVHIPSAMPQTQTYSTCSPSLSPHSPPSYIAPASPPSYKPFPSPSDTTLLLAPPPPFYQATCLHASEGGTLLPVHSHSCPHCFEYQRDSLRSHGSHGWTIDWAMILLVLLNVLVWSAVIYGYWCEFTGQEVAWPSWGRRLGLEAVRASCVGAQGAAGWGRICYGEDCTWAFTDC</sequence>
<keyword evidence="2" id="KW-0472">Membrane</keyword>
<keyword evidence="2" id="KW-1133">Transmembrane helix</keyword>
<keyword evidence="2" id="KW-0812">Transmembrane</keyword>
<proteinExistence type="predicted"/>
<protein>
    <submittedName>
        <fullName evidence="3">Uncharacterized protein</fullName>
    </submittedName>
</protein>
<feature type="transmembrane region" description="Helical" evidence="2">
    <location>
        <begin position="166"/>
        <end position="189"/>
    </location>
</feature>
<organism evidence="3 4">
    <name type="scientific">Cryptococcus gattii EJB2</name>
    <dbReference type="NCBI Taxonomy" id="1296103"/>
    <lineage>
        <taxon>Eukaryota</taxon>
        <taxon>Fungi</taxon>
        <taxon>Dikarya</taxon>
        <taxon>Basidiomycota</taxon>
        <taxon>Agaricomycotina</taxon>
        <taxon>Tremellomycetes</taxon>
        <taxon>Tremellales</taxon>
        <taxon>Cryptococcaceae</taxon>
        <taxon>Cryptococcus</taxon>
        <taxon>Cryptococcus gattii species complex</taxon>
    </lineage>
</organism>
<name>A0ABR5BTA9_9TREE</name>
<dbReference type="EMBL" id="KN848704">
    <property type="protein sequence ID" value="KIR78872.1"/>
    <property type="molecule type" value="Genomic_DNA"/>
</dbReference>
<dbReference type="Proteomes" id="UP000054272">
    <property type="component" value="Unassembled WGS sequence"/>
</dbReference>
<evidence type="ECO:0000256" key="1">
    <source>
        <dbReference type="SAM" id="MobiDB-lite"/>
    </source>
</evidence>